<comment type="caution">
    <text evidence="1">The sequence shown here is derived from an EMBL/GenBank/DDBJ whole genome shotgun (WGS) entry which is preliminary data.</text>
</comment>
<evidence type="ECO:0000313" key="1">
    <source>
        <dbReference type="EMBL" id="RZV39867.1"/>
    </source>
</evidence>
<dbReference type="AlphaFoldDB" id="A0A520XFA1"/>
<gene>
    <name evidence="1" type="ORF">EVJ48_02800</name>
</gene>
<sequence length="91" mass="10515">MDWDIIEKLCLYLINRGIKKLKKEIEFLNADGSFDVYLTVEAIFYEPDAVPDEKAAFFFRELKLQFGEKFPVLFERAEAAAGNKNSFQKAA</sequence>
<organism evidence="1 2">
    <name type="scientific">Candidatus Acidulodesulfobacterium acidiphilum</name>
    <dbReference type="NCBI Taxonomy" id="2597224"/>
    <lineage>
        <taxon>Bacteria</taxon>
        <taxon>Deltaproteobacteria</taxon>
        <taxon>Candidatus Acidulodesulfobacterales</taxon>
        <taxon>Candidatus Acidulodesulfobacterium</taxon>
    </lineage>
</organism>
<reference evidence="1 2" key="1">
    <citation type="submission" date="2019-01" db="EMBL/GenBank/DDBJ databases">
        <title>Insights into ecological role of a new deltaproteobacterial order Candidatus Sinidesulfobacterales (Sva0485) by metagenomics and metatranscriptomics.</title>
        <authorList>
            <person name="Tan S."/>
            <person name="Liu J."/>
            <person name="Fang Y."/>
            <person name="Hedlund B."/>
            <person name="Lian Z.-H."/>
            <person name="Huang L.-Y."/>
            <person name="Li J.-T."/>
            <person name="Huang L.-N."/>
            <person name="Li W.-J."/>
            <person name="Jiang H.-C."/>
            <person name="Dong H.-L."/>
            <person name="Shu W.-S."/>
        </authorList>
    </citation>
    <scope>NUCLEOTIDE SEQUENCE [LARGE SCALE GENOMIC DNA]</scope>
    <source>
        <strain evidence="1">AP4</strain>
    </source>
</reference>
<name>A0A520XFA1_9DELT</name>
<dbReference type="EMBL" id="SHMQ01000005">
    <property type="protein sequence ID" value="RZV39867.1"/>
    <property type="molecule type" value="Genomic_DNA"/>
</dbReference>
<accession>A0A520XFA1</accession>
<protein>
    <submittedName>
        <fullName evidence="1">Uncharacterized protein</fullName>
    </submittedName>
</protein>
<dbReference type="Proteomes" id="UP000322454">
    <property type="component" value="Unassembled WGS sequence"/>
</dbReference>
<evidence type="ECO:0000313" key="2">
    <source>
        <dbReference type="Proteomes" id="UP000322454"/>
    </source>
</evidence>
<proteinExistence type="predicted"/>